<evidence type="ECO:0000313" key="3">
    <source>
        <dbReference type="Proteomes" id="UP000044602"/>
    </source>
</evidence>
<dbReference type="Proteomes" id="UP000045706">
    <property type="component" value="Unassembled WGS sequence"/>
</dbReference>
<keyword evidence="3" id="KW-1185">Reference proteome</keyword>
<gene>
    <name evidence="2" type="ORF">BN1708_020684</name>
    <name evidence="1" type="ORF">BN1723_020958</name>
</gene>
<dbReference type="EMBL" id="CVQI01001486">
    <property type="protein sequence ID" value="CRK09633.1"/>
    <property type="molecule type" value="Genomic_DNA"/>
</dbReference>
<dbReference type="EMBL" id="CVQH01026146">
    <property type="protein sequence ID" value="CRK40155.1"/>
    <property type="molecule type" value="Genomic_DNA"/>
</dbReference>
<evidence type="ECO:0000313" key="2">
    <source>
        <dbReference type="EMBL" id="CRK40155.1"/>
    </source>
</evidence>
<dbReference type="AlphaFoldDB" id="A0A0G4KLF5"/>
<dbReference type="Proteomes" id="UP000044602">
    <property type="component" value="Unassembled WGS sequence"/>
</dbReference>
<accession>A0A0G4KLF5</accession>
<protein>
    <submittedName>
        <fullName evidence="1">Uncharacterized protein</fullName>
    </submittedName>
</protein>
<reference evidence="3 4" key="1">
    <citation type="submission" date="2015-05" db="EMBL/GenBank/DDBJ databases">
        <authorList>
            <person name="Fogelqvist Johan"/>
        </authorList>
    </citation>
    <scope>NUCLEOTIDE SEQUENCE [LARGE SCALE GENOMIC DNA]</scope>
    <source>
        <strain evidence="2">VL1</strain>
        <strain evidence="1">VL2</strain>
    </source>
</reference>
<evidence type="ECO:0000313" key="4">
    <source>
        <dbReference type="Proteomes" id="UP000045706"/>
    </source>
</evidence>
<name>A0A0G4KLF5_VERLO</name>
<sequence length="19" mass="2171">MPDGPSCSLRACRRPKIWP</sequence>
<proteinExistence type="predicted"/>
<evidence type="ECO:0000313" key="1">
    <source>
        <dbReference type="EMBL" id="CRK09633.1"/>
    </source>
</evidence>
<organism evidence="1 4">
    <name type="scientific">Verticillium longisporum</name>
    <name type="common">Verticillium dahliae var. longisporum</name>
    <dbReference type="NCBI Taxonomy" id="100787"/>
    <lineage>
        <taxon>Eukaryota</taxon>
        <taxon>Fungi</taxon>
        <taxon>Dikarya</taxon>
        <taxon>Ascomycota</taxon>
        <taxon>Pezizomycotina</taxon>
        <taxon>Sordariomycetes</taxon>
        <taxon>Hypocreomycetidae</taxon>
        <taxon>Glomerellales</taxon>
        <taxon>Plectosphaerellaceae</taxon>
        <taxon>Verticillium</taxon>
    </lineage>
</organism>